<dbReference type="AlphaFoldDB" id="A0AAE0CHX8"/>
<gene>
    <name evidence="1" type="ORF">Ddye_011960</name>
</gene>
<evidence type="ECO:0000313" key="2">
    <source>
        <dbReference type="Proteomes" id="UP001280121"/>
    </source>
</evidence>
<name>A0AAE0CHX8_9ROSI</name>
<keyword evidence="2" id="KW-1185">Reference proteome</keyword>
<proteinExistence type="predicted"/>
<dbReference type="EMBL" id="JANJYI010000004">
    <property type="protein sequence ID" value="KAK2652104.1"/>
    <property type="molecule type" value="Genomic_DNA"/>
</dbReference>
<protein>
    <submittedName>
        <fullName evidence="1">Uncharacterized protein</fullName>
    </submittedName>
</protein>
<dbReference type="Proteomes" id="UP001280121">
    <property type="component" value="Unassembled WGS sequence"/>
</dbReference>
<sequence>MSDSGDRVTGMVKWFSDQKGSEASENARRSSSSSNLLYLIKVTDLDRMDTWLGIVVMEASIVLEEAGTLDVVDIMVEVEEKAMVVVATATSMVDLDILILFLFSSFKKHTEREGERETMHLPLVIASEEIRRQV</sequence>
<comment type="caution">
    <text evidence="1">The sequence shown here is derived from an EMBL/GenBank/DDBJ whole genome shotgun (WGS) entry which is preliminary data.</text>
</comment>
<reference evidence="1" key="1">
    <citation type="journal article" date="2023" name="Plant J.">
        <title>Genome sequences and population genomics provide insights into the demographic history, inbreeding, and mutation load of two 'living fossil' tree species of Dipteronia.</title>
        <authorList>
            <person name="Feng Y."/>
            <person name="Comes H.P."/>
            <person name="Chen J."/>
            <person name="Zhu S."/>
            <person name="Lu R."/>
            <person name="Zhang X."/>
            <person name="Li P."/>
            <person name="Qiu J."/>
            <person name="Olsen K.M."/>
            <person name="Qiu Y."/>
        </authorList>
    </citation>
    <scope>NUCLEOTIDE SEQUENCE</scope>
    <source>
        <strain evidence="1">KIB01</strain>
    </source>
</reference>
<accession>A0AAE0CHX8</accession>
<organism evidence="1 2">
    <name type="scientific">Dipteronia dyeriana</name>
    <dbReference type="NCBI Taxonomy" id="168575"/>
    <lineage>
        <taxon>Eukaryota</taxon>
        <taxon>Viridiplantae</taxon>
        <taxon>Streptophyta</taxon>
        <taxon>Embryophyta</taxon>
        <taxon>Tracheophyta</taxon>
        <taxon>Spermatophyta</taxon>
        <taxon>Magnoliopsida</taxon>
        <taxon>eudicotyledons</taxon>
        <taxon>Gunneridae</taxon>
        <taxon>Pentapetalae</taxon>
        <taxon>rosids</taxon>
        <taxon>malvids</taxon>
        <taxon>Sapindales</taxon>
        <taxon>Sapindaceae</taxon>
        <taxon>Hippocastanoideae</taxon>
        <taxon>Acereae</taxon>
        <taxon>Dipteronia</taxon>
    </lineage>
</organism>
<evidence type="ECO:0000313" key="1">
    <source>
        <dbReference type="EMBL" id="KAK2652104.1"/>
    </source>
</evidence>